<gene>
    <name evidence="1" type="ORF">HXW94_08085</name>
</gene>
<protein>
    <submittedName>
        <fullName evidence="1">Uncharacterized protein</fullName>
    </submittedName>
</protein>
<organism evidence="1 2">
    <name type="scientific">Desulfobacter latus</name>
    <dbReference type="NCBI Taxonomy" id="2292"/>
    <lineage>
        <taxon>Bacteria</taxon>
        <taxon>Pseudomonadati</taxon>
        <taxon>Thermodesulfobacteriota</taxon>
        <taxon>Desulfobacteria</taxon>
        <taxon>Desulfobacterales</taxon>
        <taxon>Desulfobacteraceae</taxon>
        <taxon>Desulfobacter</taxon>
    </lineage>
</organism>
<dbReference type="AlphaFoldDB" id="A0A850SUW4"/>
<proteinExistence type="predicted"/>
<reference evidence="1 2" key="1">
    <citation type="submission" date="2020-06" db="EMBL/GenBank/DDBJ databases">
        <title>High-quality draft genome of sulfate reducer Desulfobacter latus type strain AcrS2 isolated from marine sediment.</title>
        <authorList>
            <person name="Hoppe M."/>
            <person name="Larsen C.K."/>
            <person name="Marshall I.P.G."/>
            <person name="Schramm A."/>
            <person name="Marietou A.G."/>
        </authorList>
    </citation>
    <scope>NUCLEOTIDE SEQUENCE [LARGE SCALE GENOMIC DNA]</scope>
    <source>
        <strain evidence="1 2">AcRS2</strain>
    </source>
</reference>
<evidence type="ECO:0000313" key="2">
    <source>
        <dbReference type="Proteomes" id="UP000553343"/>
    </source>
</evidence>
<dbReference type="RefSeq" id="WP_178366395.1">
    <property type="nucleotide sequence ID" value="NZ_JACADJ010000021.1"/>
</dbReference>
<evidence type="ECO:0000313" key="1">
    <source>
        <dbReference type="EMBL" id="NWH04939.1"/>
    </source>
</evidence>
<sequence length="75" mass="8572">MLKYRIKVHVELEECDENENHEITQNSDGSFSTVISEQDAISIDMCETSVLQTAYPTIRKAVSNHFSQISKKKPK</sequence>
<dbReference type="EMBL" id="JACADJ010000021">
    <property type="protein sequence ID" value="NWH04939.1"/>
    <property type="molecule type" value="Genomic_DNA"/>
</dbReference>
<accession>A0A850SUW4</accession>
<keyword evidence="2" id="KW-1185">Reference proteome</keyword>
<dbReference type="Proteomes" id="UP000553343">
    <property type="component" value="Unassembled WGS sequence"/>
</dbReference>
<comment type="caution">
    <text evidence="1">The sequence shown here is derived from an EMBL/GenBank/DDBJ whole genome shotgun (WGS) entry which is preliminary data.</text>
</comment>
<name>A0A850SUW4_9BACT</name>